<dbReference type="RefSeq" id="WP_141301156.1">
    <property type="nucleotide sequence ID" value="NZ_BJMN01000050.1"/>
</dbReference>
<evidence type="ECO:0000313" key="4">
    <source>
        <dbReference type="Proteomes" id="UP000315226"/>
    </source>
</evidence>
<evidence type="ECO:0000259" key="2">
    <source>
        <dbReference type="Pfam" id="PF09992"/>
    </source>
</evidence>
<keyword evidence="1" id="KW-0732">Signal</keyword>
<feature type="domain" description="Phosphodiester glycosidase" evidence="2">
    <location>
        <begin position="252"/>
        <end position="446"/>
    </location>
</feature>
<gene>
    <name evidence="3" type="ORF">SGA01_66440</name>
</gene>
<evidence type="ECO:0000256" key="1">
    <source>
        <dbReference type="SAM" id="SignalP"/>
    </source>
</evidence>
<evidence type="ECO:0000313" key="3">
    <source>
        <dbReference type="EMBL" id="GEB61039.1"/>
    </source>
</evidence>
<dbReference type="Pfam" id="PF09992">
    <property type="entry name" value="NAGPA"/>
    <property type="match status" value="1"/>
</dbReference>
<feature type="signal peptide" evidence="1">
    <location>
        <begin position="1"/>
        <end position="33"/>
    </location>
</feature>
<reference evidence="3 4" key="1">
    <citation type="submission" date="2019-06" db="EMBL/GenBank/DDBJ databases">
        <title>Whole genome shotgun sequence of Streptomyces gardneri NBRC 12865.</title>
        <authorList>
            <person name="Hosoyama A."/>
            <person name="Uohara A."/>
            <person name="Ohji S."/>
            <person name="Ichikawa N."/>
        </authorList>
    </citation>
    <scope>NUCLEOTIDE SEQUENCE [LARGE SCALE GENOMIC DNA]</scope>
    <source>
        <strain evidence="3 4">NBRC 12865</strain>
    </source>
</reference>
<protein>
    <recommendedName>
        <fullName evidence="2">Phosphodiester glycosidase domain-containing protein</fullName>
    </recommendedName>
</protein>
<dbReference type="PANTHER" id="PTHR40446:SF2">
    <property type="entry name" value="N-ACETYLGLUCOSAMINE-1-PHOSPHODIESTER ALPHA-N-ACETYLGLUCOSAMINIDASE"/>
    <property type="match status" value="1"/>
</dbReference>
<keyword evidence="4" id="KW-1185">Reference proteome</keyword>
<dbReference type="PANTHER" id="PTHR40446">
    <property type="entry name" value="N-ACETYLGLUCOSAMINE-1-PHOSPHODIESTER ALPHA-N-ACETYLGLUCOSAMINIDASE"/>
    <property type="match status" value="1"/>
</dbReference>
<feature type="chain" id="PRO_5021386258" description="Phosphodiester glycosidase domain-containing protein" evidence="1">
    <location>
        <begin position="34"/>
        <end position="466"/>
    </location>
</feature>
<organism evidence="3 4">
    <name type="scientific">Streptomyces gardneri</name>
    <dbReference type="NCBI Taxonomy" id="66892"/>
    <lineage>
        <taxon>Bacteria</taxon>
        <taxon>Bacillati</taxon>
        <taxon>Actinomycetota</taxon>
        <taxon>Actinomycetes</taxon>
        <taxon>Kitasatosporales</taxon>
        <taxon>Streptomycetaceae</taxon>
        <taxon>Streptomyces</taxon>
    </lineage>
</organism>
<accession>A0A4Y3RUR1</accession>
<dbReference type="OrthoDB" id="9809781at2"/>
<dbReference type="InterPro" id="IPR018711">
    <property type="entry name" value="NAGPA"/>
</dbReference>
<proteinExistence type="predicted"/>
<dbReference type="AlphaFoldDB" id="A0A4Y3RUR1"/>
<comment type="caution">
    <text evidence="3">The sequence shown here is derived from an EMBL/GenBank/DDBJ whole genome shotgun (WGS) entry which is preliminary data.</text>
</comment>
<sequence>MTAARRRPWPAVAAAFAATLALTSSAVASPATAEPPRTFADNWAKGPAVPIAAGVTHTTWTETTADKRDAGRLLQIVEIDPSTAPVTLESAFGSADALPELVTDQLKASAYTTRHPHAGVNGGLFRAEDPNGNATHTGVAVTDGVLHSSSCWGGGEGTAGAVIQYGVPYITKLLTTLTLTTGRGETYTLDDINRNPGRARGCQRDAGDIKITGSLFSDLDEIVLFTEDYAAQLPKPGSDSYKLPAGEDDTGYEVVIDAAGAVVDSHEGRGLVPVTDPEKFPAGHRVLQGIGKGAEWMRTHLALDDRVTVNQKLTDTTLGRDIRLDSSVDVVGSFHHLLSNGRKNSVPHSCNGEVLGNDGKTMICTDSRTAIGTTTAGRSVLITLTGKSIEDGDYVDGFATLLDAEPLGLVDALNLDGGGSTTLVTHTAGTTTTHTPATDGPAPNHVYRKVADTVFTGHGGYGLTAR</sequence>
<name>A0A4Y3RUR1_9ACTN</name>
<dbReference type="EMBL" id="BJMN01000050">
    <property type="protein sequence ID" value="GEB61039.1"/>
    <property type="molecule type" value="Genomic_DNA"/>
</dbReference>
<dbReference type="Proteomes" id="UP000315226">
    <property type="component" value="Unassembled WGS sequence"/>
</dbReference>